<evidence type="ECO:0000259" key="3">
    <source>
        <dbReference type="Pfam" id="PF08501"/>
    </source>
</evidence>
<comment type="pathway">
    <text evidence="1">Metabolic intermediate biosynthesis; chorismate biosynthesis; chorismate from D-erythrose 4-phosphate and phosphoenolpyruvate: step 4/7.</text>
</comment>
<dbReference type="EC" id="1.1.1.24" evidence="4"/>
<dbReference type="PANTHER" id="PTHR21089">
    <property type="entry name" value="SHIKIMATE DEHYDROGENASE"/>
    <property type="match status" value="1"/>
</dbReference>
<dbReference type="EMBL" id="CP003924">
    <property type="protein sequence ID" value="AGS33502.1"/>
    <property type="molecule type" value="Genomic_DNA"/>
</dbReference>
<dbReference type="GO" id="GO:0019632">
    <property type="term" value="P:shikimate metabolic process"/>
    <property type="evidence" value="ECO:0007669"/>
    <property type="project" value="TreeGrafter"/>
</dbReference>
<evidence type="ECO:0000313" key="5">
    <source>
        <dbReference type="Proteomes" id="UP000015388"/>
    </source>
</evidence>
<dbReference type="KEGG" id="cmd:B841_00095"/>
<dbReference type="GO" id="GO:0030266">
    <property type="term" value="F:quinate 3-dehydrogenase (NAD+) activity"/>
    <property type="evidence" value="ECO:0007669"/>
    <property type="project" value="UniProtKB-EC"/>
</dbReference>
<organism evidence="4 5">
    <name type="scientific">Corynebacterium maris DSM 45190</name>
    <dbReference type="NCBI Taxonomy" id="1224163"/>
    <lineage>
        <taxon>Bacteria</taxon>
        <taxon>Bacillati</taxon>
        <taxon>Actinomycetota</taxon>
        <taxon>Actinomycetes</taxon>
        <taxon>Mycobacteriales</taxon>
        <taxon>Corynebacteriaceae</taxon>
        <taxon>Corynebacterium</taxon>
    </lineage>
</organism>
<dbReference type="SUPFAM" id="SSF51735">
    <property type="entry name" value="NAD(P)-binding Rossmann-fold domains"/>
    <property type="match status" value="1"/>
</dbReference>
<dbReference type="PANTHER" id="PTHR21089:SF1">
    <property type="entry name" value="BIFUNCTIONAL 3-DEHYDROQUINATE DEHYDRATASE_SHIKIMATE DEHYDROGENASE, CHLOROPLASTIC"/>
    <property type="match status" value="1"/>
</dbReference>
<dbReference type="HOGENOM" id="CLU_044063_4_3_11"/>
<feature type="domain" description="Shikimate dehydrogenase substrate binding N-terminal" evidence="3">
    <location>
        <begin position="9"/>
        <end position="92"/>
    </location>
</feature>
<dbReference type="Pfam" id="PF08501">
    <property type="entry name" value="Shikimate_dh_N"/>
    <property type="match status" value="1"/>
</dbReference>
<name>S5SRA4_9CORY</name>
<keyword evidence="2" id="KW-0057">Aromatic amino acid biosynthesis</keyword>
<dbReference type="GO" id="GO:0005829">
    <property type="term" value="C:cytosol"/>
    <property type="evidence" value="ECO:0007669"/>
    <property type="project" value="TreeGrafter"/>
</dbReference>
<dbReference type="InterPro" id="IPR036291">
    <property type="entry name" value="NAD(P)-bd_dom_sf"/>
</dbReference>
<proteinExistence type="predicted"/>
<dbReference type="NCBIfam" id="NF009201">
    <property type="entry name" value="PRK12549.1"/>
    <property type="match status" value="1"/>
</dbReference>
<dbReference type="OrthoDB" id="9776868at2"/>
<dbReference type="GO" id="GO:0004764">
    <property type="term" value="F:shikimate 3-dehydrogenase (NADP+) activity"/>
    <property type="evidence" value="ECO:0007669"/>
    <property type="project" value="InterPro"/>
</dbReference>
<dbReference type="STRING" id="1224163.B841_00095"/>
<dbReference type="GO" id="GO:0009073">
    <property type="term" value="P:aromatic amino acid family biosynthetic process"/>
    <property type="evidence" value="ECO:0007669"/>
    <property type="project" value="UniProtKB-KW"/>
</dbReference>
<dbReference type="GO" id="GO:0050661">
    <property type="term" value="F:NADP binding"/>
    <property type="evidence" value="ECO:0007669"/>
    <property type="project" value="TreeGrafter"/>
</dbReference>
<dbReference type="InterPro" id="IPR022893">
    <property type="entry name" value="Shikimate_DH_fam"/>
</dbReference>
<dbReference type="CDD" id="cd01065">
    <property type="entry name" value="NAD_bind_Shikimate_DH"/>
    <property type="match status" value="1"/>
</dbReference>
<keyword evidence="2" id="KW-0028">Amino-acid biosynthesis</keyword>
<dbReference type="InterPro" id="IPR046346">
    <property type="entry name" value="Aminoacid_DH-like_N_sf"/>
</dbReference>
<evidence type="ECO:0000256" key="1">
    <source>
        <dbReference type="ARBA" id="ARBA00004871"/>
    </source>
</evidence>
<dbReference type="PATRIC" id="fig|1224163.3.peg.18"/>
<protein>
    <submittedName>
        <fullName evidence="4">Quinate/shikimate dehydrogenase</fullName>
        <ecNumber evidence="4">1.1.1.24</ecNumber>
    </submittedName>
</protein>
<accession>S5SRA4</accession>
<dbReference type="RefSeq" id="WP_020933437.1">
    <property type="nucleotide sequence ID" value="NC_021915.1"/>
</dbReference>
<keyword evidence="4" id="KW-0560">Oxidoreductase</keyword>
<dbReference type="InterPro" id="IPR013708">
    <property type="entry name" value="Shikimate_DH-bd_N"/>
</dbReference>
<dbReference type="AlphaFoldDB" id="S5SRA4"/>
<dbReference type="eggNOG" id="COG0169">
    <property type="taxonomic scope" value="Bacteria"/>
</dbReference>
<gene>
    <name evidence="4" type="ORF">B841_00095</name>
</gene>
<dbReference type="Gene3D" id="3.40.50.10860">
    <property type="entry name" value="Leucine Dehydrogenase, chain A, domain 1"/>
    <property type="match status" value="1"/>
</dbReference>
<dbReference type="SUPFAM" id="SSF53223">
    <property type="entry name" value="Aminoacid dehydrogenase-like, N-terminal domain"/>
    <property type="match status" value="1"/>
</dbReference>
<evidence type="ECO:0000313" key="4">
    <source>
        <dbReference type="EMBL" id="AGS33502.1"/>
    </source>
</evidence>
<keyword evidence="5" id="KW-1185">Reference proteome</keyword>
<evidence type="ECO:0000256" key="2">
    <source>
        <dbReference type="ARBA" id="ARBA00023141"/>
    </source>
</evidence>
<dbReference type="Gene3D" id="3.40.50.720">
    <property type="entry name" value="NAD(P)-binding Rossmann-like Domain"/>
    <property type="match status" value="1"/>
</dbReference>
<dbReference type="Proteomes" id="UP000015388">
    <property type="component" value="Chromosome"/>
</dbReference>
<reference evidence="4 5" key="1">
    <citation type="submission" date="2012-11" db="EMBL/GenBank/DDBJ databases">
        <title>The complete genome sequence of Corynebacterium maris Coryn-1 (=DSM 45190).</title>
        <authorList>
            <person name="Schaffert L."/>
            <person name="Albersmeier A."/>
            <person name="Kalinowski J."/>
            <person name="Ruckert C."/>
        </authorList>
    </citation>
    <scope>NUCLEOTIDE SEQUENCE [LARGE SCALE GENOMIC DNA]</scope>
    <source>
        <strain evidence="5">Coryn-1</strain>
    </source>
</reference>
<dbReference type="GO" id="GO:0009423">
    <property type="term" value="P:chorismate biosynthetic process"/>
    <property type="evidence" value="ECO:0007669"/>
    <property type="project" value="TreeGrafter"/>
</dbReference>
<sequence length="276" mass="28839">MKTMLLGMVGTDLSWARTPAMHEAEGLAHGVPTVCRRLDALLVNKSLPEIVDAIRALGFDGLIITHPFKTEVVGLLDAISPSAAAVGAANTVVVSPDGLLTGHNTEVTGFTQALRTGLAGAPMNTVVQIGAGGAGSATAHALLNQGVSRIVLYDINEARVASLAASINAVAGREVVVPGTPADIPAADGVVDATPMGMPVHPGTAFDPAVLRPDQWIADVVYLPYETELVVRAREIGCRILDGGHMALYQSVDAFRLFTGLEADVERMRSTFHSFD</sequence>